<dbReference type="GO" id="GO:0005544">
    <property type="term" value="F:calcium-dependent phospholipid binding"/>
    <property type="evidence" value="ECO:0007669"/>
    <property type="project" value="InterPro"/>
</dbReference>
<dbReference type="GO" id="GO:0005886">
    <property type="term" value="C:plasma membrane"/>
    <property type="evidence" value="ECO:0007669"/>
    <property type="project" value="TreeGrafter"/>
</dbReference>
<dbReference type="SUPFAM" id="SSF47874">
    <property type="entry name" value="Annexin"/>
    <property type="match status" value="1"/>
</dbReference>
<dbReference type="Gene3D" id="1.10.220.10">
    <property type="entry name" value="Annexin"/>
    <property type="match status" value="1"/>
</dbReference>
<dbReference type="Proteomes" id="UP000007635">
    <property type="component" value="Chromosome Y"/>
</dbReference>
<reference evidence="4" key="3">
    <citation type="submission" date="2025-09" db="UniProtKB">
        <authorList>
            <consortium name="Ensembl"/>
        </authorList>
    </citation>
    <scope>IDENTIFICATION</scope>
</reference>
<reference evidence="4 5" key="1">
    <citation type="journal article" date="2021" name="G3 (Bethesda)">
        <title>Improved contiguity of the threespine stickleback genome using long-read sequencing.</title>
        <authorList>
            <person name="Nath S."/>
            <person name="Shaw D.E."/>
            <person name="White M.A."/>
        </authorList>
    </citation>
    <scope>NUCLEOTIDE SEQUENCE [LARGE SCALE GENOMIC DNA]</scope>
    <source>
        <strain evidence="4 5">Lake Benthic</strain>
    </source>
</reference>
<dbReference type="GO" id="GO:0001786">
    <property type="term" value="F:phosphatidylserine binding"/>
    <property type="evidence" value="ECO:0007669"/>
    <property type="project" value="TreeGrafter"/>
</dbReference>
<reference evidence="4" key="2">
    <citation type="submission" date="2025-08" db="UniProtKB">
        <authorList>
            <consortium name="Ensembl"/>
        </authorList>
    </citation>
    <scope>IDENTIFICATION</scope>
</reference>
<keyword evidence="2" id="KW-0677">Repeat</keyword>
<dbReference type="Pfam" id="PF00191">
    <property type="entry name" value="Annexin"/>
    <property type="match status" value="1"/>
</dbReference>
<sequence>MSFHKKHRRVPCKFSPKLLGQVCSELASPALKDETVKKEKKTALEVMSRQLIMETLLCHRVKSVFCWYFIDSTQALYEAGVKIKGTDVPTWIAIMSERSVPHLQMVFERYKNYSPYMQEIPLLIHYTPADLCSAAQSKGAKEKSVTRIIVSRCESLQKTILEHTKGDYQKVLLGLCGPEE</sequence>
<evidence type="ECO:0000313" key="5">
    <source>
        <dbReference type="Proteomes" id="UP000007635"/>
    </source>
</evidence>
<dbReference type="PANTHER" id="PTHR10502">
    <property type="entry name" value="ANNEXIN"/>
    <property type="match status" value="1"/>
</dbReference>
<organism evidence="4 5">
    <name type="scientific">Gasterosteus aculeatus aculeatus</name>
    <name type="common">three-spined stickleback</name>
    <dbReference type="NCBI Taxonomy" id="481459"/>
    <lineage>
        <taxon>Eukaryota</taxon>
        <taxon>Metazoa</taxon>
        <taxon>Chordata</taxon>
        <taxon>Craniata</taxon>
        <taxon>Vertebrata</taxon>
        <taxon>Euteleostomi</taxon>
        <taxon>Actinopterygii</taxon>
        <taxon>Neopterygii</taxon>
        <taxon>Teleostei</taxon>
        <taxon>Neoteleostei</taxon>
        <taxon>Acanthomorphata</taxon>
        <taxon>Eupercaria</taxon>
        <taxon>Perciformes</taxon>
        <taxon>Cottioidei</taxon>
        <taxon>Gasterosteales</taxon>
        <taxon>Gasterosteidae</taxon>
        <taxon>Gasterosteus</taxon>
    </lineage>
</organism>
<keyword evidence="3" id="KW-0041">Annexin</keyword>
<dbReference type="InterPro" id="IPR037104">
    <property type="entry name" value="Annexin_sf"/>
</dbReference>
<proteinExistence type="inferred from homology"/>
<dbReference type="GO" id="GO:0005634">
    <property type="term" value="C:nucleus"/>
    <property type="evidence" value="ECO:0007669"/>
    <property type="project" value="TreeGrafter"/>
</dbReference>
<dbReference type="InterPro" id="IPR018502">
    <property type="entry name" value="Annexin_repeat"/>
</dbReference>
<dbReference type="PANTHER" id="PTHR10502:SF18">
    <property type="entry name" value="ANNEXIN A2-RELATED"/>
    <property type="match status" value="1"/>
</dbReference>
<dbReference type="AlphaFoldDB" id="A0AAQ4R767"/>
<keyword evidence="5" id="KW-1185">Reference proteome</keyword>
<dbReference type="GO" id="GO:0005509">
    <property type="term" value="F:calcium ion binding"/>
    <property type="evidence" value="ECO:0007669"/>
    <property type="project" value="InterPro"/>
</dbReference>
<accession>A0AAQ4R767</accession>
<dbReference type="GO" id="GO:0012506">
    <property type="term" value="C:vesicle membrane"/>
    <property type="evidence" value="ECO:0007669"/>
    <property type="project" value="TreeGrafter"/>
</dbReference>
<evidence type="ECO:0000256" key="2">
    <source>
        <dbReference type="ARBA" id="ARBA00022737"/>
    </source>
</evidence>
<dbReference type="GeneTree" id="ENSGT00940000154257"/>
<evidence type="ECO:0000313" key="4">
    <source>
        <dbReference type="Ensembl" id="ENSGACP00000059415.1"/>
    </source>
</evidence>
<protein>
    <submittedName>
        <fullName evidence="4">Annexin A2</fullName>
    </submittedName>
</protein>
<name>A0AAQ4R767_GASAC</name>
<dbReference type="GO" id="GO:0005737">
    <property type="term" value="C:cytoplasm"/>
    <property type="evidence" value="ECO:0007669"/>
    <property type="project" value="TreeGrafter"/>
</dbReference>
<comment type="similarity">
    <text evidence="1">Belongs to the annexin family.</text>
</comment>
<dbReference type="Ensembl" id="ENSGACT00000052025.1">
    <property type="protein sequence ID" value="ENSGACP00000059415.1"/>
    <property type="gene ID" value="ENSGACG00000036924.1"/>
</dbReference>
<evidence type="ECO:0000256" key="1">
    <source>
        <dbReference type="ARBA" id="ARBA00007831"/>
    </source>
</evidence>
<evidence type="ECO:0000256" key="3">
    <source>
        <dbReference type="ARBA" id="ARBA00023216"/>
    </source>
</evidence>